<dbReference type="InterPro" id="IPR043136">
    <property type="entry name" value="B30.2/SPRY_sf"/>
</dbReference>
<dbReference type="PROSITE" id="PS50089">
    <property type="entry name" value="ZF_RING_2"/>
    <property type="match status" value="1"/>
</dbReference>
<keyword evidence="3" id="KW-0862">Zinc</keyword>
<protein>
    <submittedName>
        <fullName evidence="7">Uncharacterized protein</fullName>
    </submittedName>
</protein>
<dbReference type="PROSITE" id="PS00518">
    <property type="entry name" value="ZF_RING_1"/>
    <property type="match status" value="1"/>
</dbReference>
<dbReference type="SUPFAM" id="SSF57850">
    <property type="entry name" value="RING/U-box"/>
    <property type="match status" value="1"/>
</dbReference>
<dbReference type="SUPFAM" id="SSF49899">
    <property type="entry name" value="Concanavalin A-like lectins/glucanases"/>
    <property type="match status" value="1"/>
</dbReference>
<dbReference type="GO" id="GO:0008270">
    <property type="term" value="F:zinc ion binding"/>
    <property type="evidence" value="ECO:0007669"/>
    <property type="project" value="UniProtKB-KW"/>
</dbReference>
<dbReference type="SMART" id="SM00184">
    <property type="entry name" value="RING"/>
    <property type="match status" value="1"/>
</dbReference>
<evidence type="ECO:0000256" key="2">
    <source>
        <dbReference type="ARBA" id="ARBA00022771"/>
    </source>
</evidence>
<dbReference type="SUPFAM" id="SSF57845">
    <property type="entry name" value="B-box zinc-binding domain"/>
    <property type="match status" value="1"/>
</dbReference>
<evidence type="ECO:0000313" key="7">
    <source>
        <dbReference type="Ensembl" id="ENSNNAP00000001837.1"/>
    </source>
</evidence>
<dbReference type="InterPro" id="IPR013320">
    <property type="entry name" value="ConA-like_dom_sf"/>
</dbReference>
<accession>A0A8C6V6L1</accession>
<dbReference type="InterPro" id="IPR003877">
    <property type="entry name" value="SPRY_dom"/>
</dbReference>
<dbReference type="Gene3D" id="2.60.120.920">
    <property type="match status" value="1"/>
</dbReference>
<dbReference type="Gene3D" id="3.30.160.60">
    <property type="entry name" value="Classic Zinc Finger"/>
    <property type="match status" value="1"/>
</dbReference>
<name>A0A8C6V6L1_NAJNA</name>
<reference evidence="7" key="1">
    <citation type="submission" date="2025-08" db="UniProtKB">
        <authorList>
            <consortium name="Ensembl"/>
        </authorList>
    </citation>
    <scope>IDENTIFICATION</scope>
</reference>
<dbReference type="Ensembl" id="ENSNNAT00000001934.1">
    <property type="protein sequence ID" value="ENSNNAP00000001837.1"/>
    <property type="gene ID" value="ENSNNAG00000001241.1"/>
</dbReference>
<evidence type="ECO:0000313" key="8">
    <source>
        <dbReference type="Proteomes" id="UP000694559"/>
    </source>
</evidence>
<keyword evidence="1" id="KW-0479">Metal-binding</keyword>
<feature type="domain" description="B30.2/SPRY" evidence="6">
    <location>
        <begin position="232"/>
        <end position="408"/>
    </location>
</feature>
<dbReference type="InterPro" id="IPR050143">
    <property type="entry name" value="TRIM/RBCC"/>
</dbReference>
<keyword evidence="8" id="KW-1185">Reference proteome</keyword>
<dbReference type="InterPro" id="IPR013083">
    <property type="entry name" value="Znf_RING/FYVE/PHD"/>
</dbReference>
<dbReference type="AlphaFoldDB" id="A0A8C6V6L1"/>
<dbReference type="PANTHER" id="PTHR24103">
    <property type="entry name" value="E3 UBIQUITIN-PROTEIN LIGASE TRIM"/>
    <property type="match status" value="1"/>
</dbReference>
<dbReference type="InterPro" id="IPR001841">
    <property type="entry name" value="Znf_RING"/>
</dbReference>
<dbReference type="GeneTree" id="ENSGT01030000234669"/>
<dbReference type="PROSITE" id="PS50188">
    <property type="entry name" value="B302_SPRY"/>
    <property type="match status" value="1"/>
</dbReference>
<organism evidence="7 8">
    <name type="scientific">Naja naja</name>
    <name type="common">Indian cobra</name>
    <dbReference type="NCBI Taxonomy" id="35670"/>
    <lineage>
        <taxon>Eukaryota</taxon>
        <taxon>Metazoa</taxon>
        <taxon>Chordata</taxon>
        <taxon>Craniata</taxon>
        <taxon>Vertebrata</taxon>
        <taxon>Euteleostomi</taxon>
        <taxon>Lepidosauria</taxon>
        <taxon>Squamata</taxon>
        <taxon>Bifurcata</taxon>
        <taxon>Unidentata</taxon>
        <taxon>Episquamata</taxon>
        <taxon>Toxicofera</taxon>
        <taxon>Serpentes</taxon>
        <taxon>Colubroidea</taxon>
        <taxon>Elapidae</taxon>
        <taxon>Elapinae</taxon>
        <taxon>Naja</taxon>
    </lineage>
</organism>
<sequence>MATACRRGVKRRWPPLQDLLEEATCSICLDYFQDPVLIPECGHNFCRGCLTRNWGTSESKASCPKCRQTFAPRSILPNRQLARVLEHETLTCVVCDRFKEHEGHSVIPAEEAVQEYQVGISQEESLQETARFLAFLAILRSDLIEKVKKNIVAEFRELHLWLEGREKLLLFKMEETEKDIMARKEKGLAKHMEEVRSLDHLIQEIEEKLQQPVSKLLQVSCCSILFFSHTRPAAEALIFLPSFLPFPLTVKVTVNPHTVDPDSLKISEDQKSIKGLKGFLYNASVLGCQMFSSGRHFWDVILGGTTGWFLGVTSKPVNIKNVHAQTRQWRIGEWKGKYTAISPSERSELVLTESPIRIRISLNCEGGQVSFFDVRTTALLHTFSDASLVGETLLPYFYLSEGISMTFL</sequence>
<evidence type="ECO:0000256" key="1">
    <source>
        <dbReference type="ARBA" id="ARBA00022723"/>
    </source>
</evidence>
<evidence type="ECO:0000259" key="6">
    <source>
        <dbReference type="PROSITE" id="PS50188"/>
    </source>
</evidence>
<dbReference type="Gene3D" id="3.30.40.10">
    <property type="entry name" value="Zinc/RING finger domain, C3HC4 (zinc finger)"/>
    <property type="match status" value="1"/>
</dbReference>
<feature type="domain" description="RING-type" evidence="5">
    <location>
        <begin position="25"/>
        <end position="67"/>
    </location>
</feature>
<dbReference type="CDD" id="cd16594">
    <property type="entry name" value="RING-HC_TRIM7-like_C-IV"/>
    <property type="match status" value="1"/>
</dbReference>
<evidence type="ECO:0000259" key="5">
    <source>
        <dbReference type="PROSITE" id="PS50089"/>
    </source>
</evidence>
<evidence type="ECO:0000256" key="4">
    <source>
        <dbReference type="PROSITE-ProRule" id="PRU00175"/>
    </source>
</evidence>
<evidence type="ECO:0000256" key="3">
    <source>
        <dbReference type="ARBA" id="ARBA00022833"/>
    </source>
</evidence>
<reference evidence="7" key="2">
    <citation type="submission" date="2025-09" db="UniProtKB">
        <authorList>
            <consortium name="Ensembl"/>
        </authorList>
    </citation>
    <scope>IDENTIFICATION</scope>
</reference>
<dbReference type="Pfam" id="PF00622">
    <property type="entry name" value="SPRY"/>
    <property type="match status" value="1"/>
</dbReference>
<dbReference type="InterPro" id="IPR001870">
    <property type="entry name" value="B30.2/SPRY"/>
</dbReference>
<dbReference type="Pfam" id="PF13445">
    <property type="entry name" value="zf-RING_UBOX"/>
    <property type="match status" value="1"/>
</dbReference>
<dbReference type="Proteomes" id="UP000694559">
    <property type="component" value="Unplaced"/>
</dbReference>
<dbReference type="InterPro" id="IPR027370">
    <property type="entry name" value="Znf-RING_euk"/>
</dbReference>
<dbReference type="InterPro" id="IPR017907">
    <property type="entry name" value="Znf_RING_CS"/>
</dbReference>
<keyword evidence="2 4" id="KW-0863">Zinc-finger</keyword>
<proteinExistence type="predicted"/>